<dbReference type="KEGG" id="mtuh:I917_18960"/>
<dbReference type="AlphaFoldDB" id="R4M551"/>
<protein>
    <submittedName>
        <fullName evidence="1">Secreted alanine rich protein</fullName>
    </submittedName>
</protein>
<proteinExistence type="predicted"/>
<organism evidence="1 2">
    <name type="scientific">Mycobacterium tuberculosis str. Haarlem/NITR202</name>
    <dbReference type="NCBI Taxonomy" id="1304279"/>
    <lineage>
        <taxon>Bacteria</taxon>
        <taxon>Bacillati</taxon>
        <taxon>Actinomycetota</taxon>
        <taxon>Actinomycetes</taxon>
        <taxon>Mycobacteriales</taxon>
        <taxon>Mycobacteriaceae</taxon>
        <taxon>Mycobacterium</taxon>
        <taxon>Mycobacterium tuberculosis complex</taxon>
    </lineage>
</organism>
<sequence length="26" mass="2691">MLANLRPGATEPSDPALLAKIHANSC</sequence>
<dbReference type="EMBL" id="CP004886">
    <property type="protein sequence ID" value="AGL24278.1"/>
    <property type="molecule type" value="Genomic_DNA"/>
</dbReference>
<dbReference type="HOGENOM" id="CLU_3416887_0_0_11"/>
<dbReference type="Proteomes" id="UP000013563">
    <property type="component" value="Chromosome"/>
</dbReference>
<evidence type="ECO:0000313" key="2">
    <source>
        <dbReference type="Proteomes" id="UP000013563"/>
    </source>
</evidence>
<dbReference type="BioCyc" id="MTUB1304279:G13AB-2543-MONOMER"/>
<evidence type="ECO:0000313" key="1">
    <source>
        <dbReference type="EMBL" id="AGL24278.1"/>
    </source>
</evidence>
<reference evidence="1 2" key="1">
    <citation type="journal article" date="2013" name="Genome Announc.">
        <title>Whole-Genome Sequences of Four Clinical Isolates of Mycobacterium tuberculosis from Tamil Nadu, South India.</title>
        <authorList>
            <person name="Narayanan S."/>
            <person name="Deshpande U."/>
        </authorList>
    </citation>
    <scope>NUCLEOTIDE SEQUENCE [LARGE SCALE GENOMIC DNA]</scope>
    <source>
        <strain evidence="1 2">Haarlem/NITR202</strain>
    </source>
</reference>
<gene>
    <name evidence="1" type="ORF">I917_18960</name>
</gene>
<name>R4M551_MYCTX</name>
<accession>R4M551</accession>